<keyword evidence="2" id="KW-1185">Reference proteome</keyword>
<gene>
    <name evidence="1" type="ORF">OFUS_LOCUS15397</name>
</gene>
<dbReference type="Proteomes" id="UP000749559">
    <property type="component" value="Unassembled WGS sequence"/>
</dbReference>
<organism evidence="1 2">
    <name type="scientific">Owenia fusiformis</name>
    <name type="common">Polychaete worm</name>
    <dbReference type="NCBI Taxonomy" id="6347"/>
    <lineage>
        <taxon>Eukaryota</taxon>
        <taxon>Metazoa</taxon>
        <taxon>Spiralia</taxon>
        <taxon>Lophotrochozoa</taxon>
        <taxon>Annelida</taxon>
        <taxon>Polychaeta</taxon>
        <taxon>Sedentaria</taxon>
        <taxon>Canalipalpata</taxon>
        <taxon>Sabellida</taxon>
        <taxon>Oweniida</taxon>
        <taxon>Oweniidae</taxon>
        <taxon>Owenia</taxon>
    </lineage>
</organism>
<dbReference type="AlphaFoldDB" id="A0A8S4PBU1"/>
<proteinExistence type="predicted"/>
<sequence length="187" mass="21148">MEHLIRCDETVTESISARAFSSNCSTQISSKSKKIKKIIIWIMMEITWEKALIALMTCAVTSVVSREIPRTSNKVSSSIPTEQPPDNFCNGRPPGSYAYPYPPFGKPGCTFFKCSNGDVSVHKCPPGTRTGYGYPAYRVPHSYVYPYEYHGYPFLRPYFHNEQTICNSFDYYGECGLPYPPRGPTHD</sequence>
<evidence type="ECO:0000313" key="1">
    <source>
        <dbReference type="EMBL" id="CAH1790149.1"/>
    </source>
</evidence>
<dbReference type="EMBL" id="CAIIXF020000007">
    <property type="protein sequence ID" value="CAH1790149.1"/>
    <property type="molecule type" value="Genomic_DNA"/>
</dbReference>
<accession>A0A8S4PBU1</accession>
<comment type="caution">
    <text evidence="1">The sequence shown here is derived from an EMBL/GenBank/DDBJ whole genome shotgun (WGS) entry which is preliminary data.</text>
</comment>
<name>A0A8S4PBU1_OWEFU</name>
<reference evidence="1" key="1">
    <citation type="submission" date="2022-03" db="EMBL/GenBank/DDBJ databases">
        <authorList>
            <person name="Martin C."/>
        </authorList>
    </citation>
    <scope>NUCLEOTIDE SEQUENCE</scope>
</reference>
<protein>
    <submittedName>
        <fullName evidence="1">Uncharacterized protein</fullName>
    </submittedName>
</protein>
<evidence type="ECO:0000313" key="2">
    <source>
        <dbReference type="Proteomes" id="UP000749559"/>
    </source>
</evidence>